<dbReference type="Proteomes" id="UP000619479">
    <property type="component" value="Unassembled WGS sequence"/>
</dbReference>
<feature type="transmembrane region" description="Helical" evidence="7">
    <location>
        <begin position="39"/>
        <end position="61"/>
    </location>
</feature>
<evidence type="ECO:0000256" key="7">
    <source>
        <dbReference type="SAM" id="Phobius"/>
    </source>
</evidence>
<evidence type="ECO:0000256" key="3">
    <source>
        <dbReference type="ARBA" id="ARBA00022679"/>
    </source>
</evidence>
<evidence type="ECO:0000313" key="10">
    <source>
        <dbReference type="Proteomes" id="UP000619479"/>
    </source>
</evidence>
<dbReference type="InterPro" id="IPR029044">
    <property type="entry name" value="Nucleotide-diphossugar_trans"/>
</dbReference>
<dbReference type="SUPFAM" id="SSF53448">
    <property type="entry name" value="Nucleotide-diphospho-sugar transferases"/>
    <property type="match status" value="1"/>
</dbReference>
<protein>
    <recommendedName>
        <fullName evidence="8">Glycosyltransferase 2-like domain-containing protein</fullName>
    </recommendedName>
</protein>
<dbReference type="GO" id="GO:0016020">
    <property type="term" value="C:membrane"/>
    <property type="evidence" value="ECO:0007669"/>
    <property type="project" value="UniProtKB-SubCell"/>
</dbReference>
<evidence type="ECO:0000256" key="5">
    <source>
        <dbReference type="ARBA" id="ARBA00022989"/>
    </source>
</evidence>
<feature type="transmembrane region" description="Helical" evidence="7">
    <location>
        <begin position="397"/>
        <end position="418"/>
    </location>
</feature>
<dbReference type="Gene3D" id="3.90.550.10">
    <property type="entry name" value="Spore Coat Polysaccharide Biosynthesis Protein SpsA, Chain A"/>
    <property type="match status" value="1"/>
</dbReference>
<feature type="domain" description="Glycosyltransferase 2-like" evidence="8">
    <location>
        <begin position="184"/>
        <end position="386"/>
    </location>
</feature>
<dbReference type="Pfam" id="PF13632">
    <property type="entry name" value="Glyco_trans_2_3"/>
    <property type="match status" value="1"/>
</dbReference>
<comment type="subcellular location">
    <subcellularLocation>
        <location evidence="1">Membrane</location>
        <topology evidence="1">Multi-pass membrane protein</topology>
    </subcellularLocation>
</comment>
<keyword evidence="5 7" id="KW-1133">Transmembrane helix</keyword>
<sequence length="500" mass="54919">MAAAMAGTARKLLGTGQRVTGGMALAAIGYGLFANARLTVTVIVGACVGFYLIFALFKLFVTTAGRGHRMILTTPMRSSRVLPHYGVLLPVHHEANMLRRLVARVGRLDYPREKLHVYLLIEQDDEETLAAAAAMGLRVHGDGTTAQGPLSHVVVVVIPPGGPKTKPNAMNVAFPLVVADGCRYVTIYDAEDRPDPEQLLLAVATFRLARRDVVCLQAELVFWNDDTNWVSALYWVGYKVHFRHFLPGLARLGLPVPLGGTSNHFKVSVLQEVALPGGLVWDPHNLTEDADLGARLAAAGYRVDLLASVTLEEAPVSSRVVDKQQRRWKGGYLQTALVHSRRPIRTAGRMGVHRWLAFLLMTYGTPLTFLLNPLFLGLTVAWFATGSPVIVELFPAPIYYTATALLVIGNFGIMLELVQTTLVEAPRTQGRFRLLKYMFMAQVMWLWMSVSTYIAVFELAIGKRGWHKTPHGHAEDDDDAEVAIPQSRRPVVSSAVSGMP</sequence>
<dbReference type="PANTHER" id="PTHR43867:SF2">
    <property type="entry name" value="CELLULOSE SYNTHASE CATALYTIC SUBUNIT A [UDP-FORMING]"/>
    <property type="match status" value="1"/>
</dbReference>
<evidence type="ECO:0000256" key="2">
    <source>
        <dbReference type="ARBA" id="ARBA00022676"/>
    </source>
</evidence>
<name>A0A919INL0_9ACTN</name>
<gene>
    <name evidence="9" type="ORF">Acy02nite_45690</name>
</gene>
<keyword evidence="2" id="KW-0328">Glycosyltransferase</keyword>
<dbReference type="InterPro" id="IPR001173">
    <property type="entry name" value="Glyco_trans_2-like"/>
</dbReference>
<evidence type="ECO:0000256" key="4">
    <source>
        <dbReference type="ARBA" id="ARBA00022692"/>
    </source>
</evidence>
<organism evidence="9 10">
    <name type="scientific">Actinoplanes cyaneus</name>
    <dbReference type="NCBI Taxonomy" id="52696"/>
    <lineage>
        <taxon>Bacteria</taxon>
        <taxon>Bacillati</taxon>
        <taxon>Actinomycetota</taxon>
        <taxon>Actinomycetes</taxon>
        <taxon>Micromonosporales</taxon>
        <taxon>Micromonosporaceae</taxon>
        <taxon>Actinoplanes</taxon>
    </lineage>
</organism>
<comment type="caution">
    <text evidence="9">The sequence shown here is derived from an EMBL/GenBank/DDBJ whole genome shotgun (WGS) entry which is preliminary data.</text>
</comment>
<dbReference type="GO" id="GO:0016757">
    <property type="term" value="F:glycosyltransferase activity"/>
    <property type="evidence" value="ECO:0007669"/>
    <property type="project" value="UniProtKB-KW"/>
</dbReference>
<feature type="transmembrane region" description="Helical" evidence="7">
    <location>
        <begin position="12"/>
        <end position="33"/>
    </location>
</feature>
<feature type="transmembrane region" description="Helical" evidence="7">
    <location>
        <begin position="355"/>
        <end position="385"/>
    </location>
</feature>
<evidence type="ECO:0000256" key="6">
    <source>
        <dbReference type="ARBA" id="ARBA00023136"/>
    </source>
</evidence>
<accession>A0A919INL0</accession>
<evidence type="ECO:0000256" key="1">
    <source>
        <dbReference type="ARBA" id="ARBA00004141"/>
    </source>
</evidence>
<evidence type="ECO:0000259" key="8">
    <source>
        <dbReference type="Pfam" id="PF13632"/>
    </source>
</evidence>
<feature type="transmembrane region" description="Helical" evidence="7">
    <location>
        <begin position="439"/>
        <end position="461"/>
    </location>
</feature>
<keyword evidence="4 7" id="KW-0812">Transmembrane</keyword>
<dbReference type="RefSeq" id="WP_203743651.1">
    <property type="nucleotide sequence ID" value="NZ_BAAAUC010000001.1"/>
</dbReference>
<keyword evidence="3" id="KW-0808">Transferase</keyword>
<dbReference type="PANTHER" id="PTHR43867">
    <property type="entry name" value="CELLULOSE SYNTHASE CATALYTIC SUBUNIT A [UDP-FORMING]"/>
    <property type="match status" value="1"/>
</dbReference>
<evidence type="ECO:0000313" key="9">
    <source>
        <dbReference type="EMBL" id="GID66688.1"/>
    </source>
</evidence>
<proteinExistence type="predicted"/>
<keyword evidence="6 7" id="KW-0472">Membrane</keyword>
<dbReference type="AlphaFoldDB" id="A0A919INL0"/>
<reference evidence="9" key="1">
    <citation type="submission" date="2021-01" db="EMBL/GenBank/DDBJ databases">
        <title>Whole genome shotgun sequence of Actinoplanes cyaneus NBRC 14990.</title>
        <authorList>
            <person name="Komaki H."/>
            <person name="Tamura T."/>
        </authorList>
    </citation>
    <scope>NUCLEOTIDE SEQUENCE</scope>
    <source>
        <strain evidence="9">NBRC 14990</strain>
    </source>
</reference>
<keyword evidence="10" id="KW-1185">Reference proteome</keyword>
<dbReference type="EMBL" id="BOMH01000036">
    <property type="protein sequence ID" value="GID66688.1"/>
    <property type="molecule type" value="Genomic_DNA"/>
</dbReference>
<dbReference type="InterPro" id="IPR050321">
    <property type="entry name" value="Glycosyltr_2/OpgH_subfam"/>
</dbReference>